<dbReference type="AlphaFoldDB" id="A0A9Q3PLC2"/>
<name>A0A9Q3PLC2_9BASI</name>
<sequence>MSFKLTEITEYSPLVLPKSVICGSGILSRLASLWSMASSGHFDPSQTYDGYKAPCCPSGHPASNIRRYLWSKKDAPFGKEFPVAEAPTPDGTSGYSNSSDELDGEEVEVVHNSIGHQSSISPSHSTAKKFQSQIIPSASITFQPTLATIPTSLPPASPSSSTTRPGLILEVRPSPIHQSRNSPKVTSQQIQPVARDHWPIKVSREDSNTISEDQDAVARLFRRVDRKCREVIEYANDRTITGTASEEIAAKHSWYEEELTNDFQRTFDHFGRDN</sequence>
<organism evidence="1 2">
    <name type="scientific">Austropuccinia psidii MF-1</name>
    <dbReference type="NCBI Taxonomy" id="1389203"/>
    <lineage>
        <taxon>Eukaryota</taxon>
        <taxon>Fungi</taxon>
        <taxon>Dikarya</taxon>
        <taxon>Basidiomycota</taxon>
        <taxon>Pucciniomycotina</taxon>
        <taxon>Pucciniomycetes</taxon>
        <taxon>Pucciniales</taxon>
        <taxon>Sphaerophragmiaceae</taxon>
        <taxon>Austropuccinia</taxon>
    </lineage>
</organism>
<reference evidence="1" key="1">
    <citation type="submission" date="2021-03" db="EMBL/GenBank/DDBJ databases">
        <title>Draft genome sequence of rust myrtle Austropuccinia psidii MF-1, a brazilian biotype.</title>
        <authorList>
            <person name="Quecine M.C."/>
            <person name="Pachon D.M.R."/>
            <person name="Bonatelli M.L."/>
            <person name="Correr F.H."/>
            <person name="Franceschini L.M."/>
            <person name="Leite T.F."/>
            <person name="Margarido G.R.A."/>
            <person name="Almeida C.A."/>
            <person name="Ferrarezi J.A."/>
            <person name="Labate C.A."/>
        </authorList>
    </citation>
    <scope>NUCLEOTIDE SEQUENCE</scope>
    <source>
        <strain evidence="1">MF-1</strain>
    </source>
</reference>
<evidence type="ECO:0000313" key="2">
    <source>
        <dbReference type="Proteomes" id="UP000765509"/>
    </source>
</evidence>
<dbReference type="EMBL" id="AVOT02078348">
    <property type="protein sequence ID" value="MBW0565984.1"/>
    <property type="molecule type" value="Genomic_DNA"/>
</dbReference>
<accession>A0A9Q3PLC2</accession>
<gene>
    <name evidence="1" type="ORF">O181_105699</name>
</gene>
<comment type="caution">
    <text evidence="1">The sequence shown here is derived from an EMBL/GenBank/DDBJ whole genome shotgun (WGS) entry which is preliminary data.</text>
</comment>
<proteinExistence type="predicted"/>
<dbReference type="Proteomes" id="UP000765509">
    <property type="component" value="Unassembled WGS sequence"/>
</dbReference>
<evidence type="ECO:0000313" key="1">
    <source>
        <dbReference type="EMBL" id="MBW0565984.1"/>
    </source>
</evidence>
<keyword evidence="2" id="KW-1185">Reference proteome</keyword>
<protein>
    <submittedName>
        <fullName evidence="1">Uncharacterized protein</fullName>
    </submittedName>
</protein>